<proteinExistence type="inferred from homology"/>
<evidence type="ECO:0000256" key="10">
    <source>
        <dbReference type="ARBA" id="ARBA00022605"/>
    </source>
</evidence>
<dbReference type="AlphaFoldDB" id="A0A4U9QZX7"/>
<dbReference type="InterPro" id="IPR016037">
    <property type="entry name" value="DHQ_synth_AroB"/>
</dbReference>
<feature type="domain" description="3-dehydroquinate synthase C-terminal" evidence="20">
    <location>
        <begin position="182"/>
        <end position="323"/>
    </location>
</feature>
<dbReference type="GO" id="GO:0008652">
    <property type="term" value="P:amino acid biosynthetic process"/>
    <property type="evidence" value="ECO:0007669"/>
    <property type="project" value="UniProtKB-KW"/>
</dbReference>
<evidence type="ECO:0000256" key="9">
    <source>
        <dbReference type="ARBA" id="ARBA00022490"/>
    </source>
</evidence>
<dbReference type="GO" id="GO:0003856">
    <property type="term" value="F:3-dehydroquinate synthase activity"/>
    <property type="evidence" value="ECO:0007669"/>
    <property type="project" value="UniProtKB-UniRule"/>
</dbReference>
<comment type="similarity">
    <text evidence="6 18">Belongs to the sugar phosphate cyclases superfamily. Dehydroquinate synthase family.</text>
</comment>
<evidence type="ECO:0000256" key="12">
    <source>
        <dbReference type="ARBA" id="ARBA00022741"/>
    </source>
</evidence>
<feature type="binding site" evidence="18">
    <location>
        <position position="185"/>
    </location>
    <ligand>
        <name>Zn(2+)</name>
        <dbReference type="ChEBI" id="CHEBI:29105"/>
    </ligand>
</feature>
<comment type="function">
    <text evidence="18">Catalyzes the conversion of 3-deoxy-D-arabino-heptulosonate 7-phosphate (DAHP) to dehydroquinate (DHQ).</text>
</comment>
<keyword evidence="17 18" id="KW-0170">Cobalt</keyword>
<keyword evidence="15 18" id="KW-0057">Aromatic amino acid biosynthesis</keyword>
<sequence length="354" mass="40370">MKEIEINLKDNNYKIHIENGLFNRIPELVSEVYKGDKILIVTDYNVYKFYGEKIIDLLEQGGFSVKLVKIKPGEESKSLDMASYLYGELLDFKLSRSNLIISLGGGVVGDLTGFVASTYLRSVPYIQIPTSLLAQIDSSIGGKVAVNLEQGKNLIGSFYHPRKVIIDPLVLNTLDKRFIKDGMGEVIKYGCIKSDKLFYNLLKYNSLEELKENMNYIIHTCCTIKKEVVEKDEKDTGIRMILNFGHTLGHAIEKYFNYEKYTHGEAVALGMYCITKNSETLGYTKKGTSELIKQILKKYEIDFNTPSMDITKVLECVTLDKKVMSKYINLILLRELGEAFIEKVYIANIERFFN</sequence>
<keyword evidence="13 18" id="KW-0862">Zinc</keyword>
<dbReference type="EC" id="4.2.3.4" evidence="7 18"/>
<dbReference type="GO" id="GO:0005737">
    <property type="term" value="C:cytoplasm"/>
    <property type="evidence" value="ECO:0007669"/>
    <property type="project" value="UniProtKB-SubCell"/>
</dbReference>
<dbReference type="Pfam" id="PF01761">
    <property type="entry name" value="DHQ_synthase"/>
    <property type="match status" value="1"/>
</dbReference>
<feature type="binding site" evidence="18">
    <location>
        <position position="143"/>
    </location>
    <ligand>
        <name>NAD(+)</name>
        <dbReference type="ChEBI" id="CHEBI:57540"/>
    </ligand>
</feature>
<evidence type="ECO:0000256" key="8">
    <source>
        <dbReference type="ARBA" id="ARBA00017684"/>
    </source>
</evidence>
<dbReference type="OrthoDB" id="9806583at2"/>
<evidence type="ECO:0000313" key="22">
    <source>
        <dbReference type="Proteomes" id="UP000308489"/>
    </source>
</evidence>
<evidence type="ECO:0000256" key="13">
    <source>
        <dbReference type="ARBA" id="ARBA00022833"/>
    </source>
</evidence>
<evidence type="ECO:0000256" key="16">
    <source>
        <dbReference type="ARBA" id="ARBA00023239"/>
    </source>
</evidence>
<feature type="binding site" evidence="18">
    <location>
        <position position="152"/>
    </location>
    <ligand>
        <name>NAD(+)</name>
        <dbReference type="ChEBI" id="CHEBI:57540"/>
    </ligand>
</feature>
<dbReference type="NCBIfam" id="TIGR01357">
    <property type="entry name" value="aroB"/>
    <property type="match status" value="1"/>
</dbReference>
<evidence type="ECO:0000256" key="6">
    <source>
        <dbReference type="ARBA" id="ARBA00005412"/>
    </source>
</evidence>
<gene>
    <name evidence="18 21" type="primary">aroB</name>
    <name evidence="21" type="ORF">NCTC503_00537</name>
</gene>
<dbReference type="HAMAP" id="MF_00110">
    <property type="entry name" value="DHQ_synthase"/>
    <property type="match status" value="1"/>
</dbReference>
<dbReference type="GO" id="GO:0009423">
    <property type="term" value="P:chorismate biosynthetic process"/>
    <property type="evidence" value="ECO:0007669"/>
    <property type="project" value="UniProtKB-UniRule"/>
</dbReference>
<comment type="cofactor">
    <cofactor evidence="3">
        <name>Zn(2+)</name>
        <dbReference type="ChEBI" id="CHEBI:29105"/>
    </cofactor>
</comment>
<comment type="caution">
    <text evidence="18">Lacks conserved residue(s) required for the propagation of feature annotation.</text>
</comment>
<dbReference type="InterPro" id="IPR030963">
    <property type="entry name" value="DHQ_synth_fam"/>
</dbReference>
<dbReference type="GO" id="GO:0046872">
    <property type="term" value="F:metal ion binding"/>
    <property type="evidence" value="ECO:0007669"/>
    <property type="project" value="UniProtKB-KW"/>
</dbReference>
<feature type="binding site" evidence="18">
    <location>
        <position position="246"/>
    </location>
    <ligand>
        <name>Zn(2+)</name>
        <dbReference type="ChEBI" id="CHEBI:29105"/>
    </ligand>
</feature>
<keyword evidence="12 18" id="KW-0547">Nucleotide-binding</keyword>
<organism evidence="21 22">
    <name type="scientific">Hathewaya histolytica</name>
    <name type="common">Clostridium histolyticum</name>
    <dbReference type="NCBI Taxonomy" id="1498"/>
    <lineage>
        <taxon>Bacteria</taxon>
        <taxon>Bacillati</taxon>
        <taxon>Bacillota</taxon>
        <taxon>Clostridia</taxon>
        <taxon>Eubacteriales</taxon>
        <taxon>Clostridiaceae</taxon>
        <taxon>Hathewaya</taxon>
    </lineage>
</organism>
<evidence type="ECO:0000313" key="21">
    <source>
        <dbReference type="EMBL" id="VTQ84422.1"/>
    </source>
</evidence>
<dbReference type="GO" id="GO:0009073">
    <property type="term" value="P:aromatic amino acid family biosynthetic process"/>
    <property type="evidence" value="ECO:0007669"/>
    <property type="project" value="UniProtKB-KW"/>
</dbReference>
<reference evidence="21 22" key="1">
    <citation type="submission" date="2019-05" db="EMBL/GenBank/DDBJ databases">
        <authorList>
            <consortium name="Pathogen Informatics"/>
        </authorList>
    </citation>
    <scope>NUCLEOTIDE SEQUENCE [LARGE SCALE GENOMIC DNA]</scope>
    <source>
        <strain evidence="21 22">NCTC503</strain>
    </source>
</reference>
<evidence type="ECO:0000256" key="3">
    <source>
        <dbReference type="ARBA" id="ARBA00001947"/>
    </source>
</evidence>
<feature type="binding site" evidence="18">
    <location>
        <position position="263"/>
    </location>
    <ligand>
        <name>Zn(2+)</name>
        <dbReference type="ChEBI" id="CHEBI:29105"/>
    </ligand>
</feature>
<dbReference type="InterPro" id="IPR056179">
    <property type="entry name" value="DHQS_C"/>
</dbReference>
<evidence type="ECO:0000256" key="17">
    <source>
        <dbReference type="ARBA" id="ARBA00023285"/>
    </source>
</evidence>
<keyword evidence="22" id="KW-1185">Reference proteome</keyword>
<dbReference type="UniPathway" id="UPA00053">
    <property type="reaction ID" value="UER00085"/>
</dbReference>
<evidence type="ECO:0000256" key="5">
    <source>
        <dbReference type="ARBA" id="ARBA00004661"/>
    </source>
</evidence>
<dbReference type="PIRSF" id="PIRSF001455">
    <property type="entry name" value="DHQ_synth"/>
    <property type="match status" value="1"/>
</dbReference>
<keyword evidence="14 18" id="KW-0520">NAD</keyword>
<comment type="cofactor">
    <cofactor evidence="18">
        <name>Co(2+)</name>
        <dbReference type="ChEBI" id="CHEBI:48828"/>
    </cofactor>
    <cofactor evidence="18">
        <name>Zn(2+)</name>
        <dbReference type="ChEBI" id="CHEBI:29105"/>
    </cofactor>
    <text evidence="18">Binds 1 divalent metal cation per subunit. Can use either Co(2+) or Zn(2+).</text>
</comment>
<accession>A0A4U9QZX7</accession>
<dbReference type="PANTHER" id="PTHR43622:SF7">
    <property type="entry name" value="3-DEHYDROQUINATE SYNTHASE, CHLOROPLASTIC"/>
    <property type="match status" value="1"/>
</dbReference>
<dbReference type="Pfam" id="PF24621">
    <property type="entry name" value="DHQS_C"/>
    <property type="match status" value="1"/>
</dbReference>
<dbReference type="Gene3D" id="3.40.50.1970">
    <property type="match status" value="1"/>
</dbReference>
<evidence type="ECO:0000256" key="2">
    <source>
        <dbReference type="ARBA" id="ARBA00001911"/>
    </source>
</evidence>
<evidence type="ECO:0000256" key="11">
    <source>
        <dbReference type="ARBA" id="ARBA00022723"/>
    </source>
</evidence>
<dbReference type="GO" id="GO:0000166">
    <property type="term" value="F:nucleotide binding"/>
    <property type="evidence" value="ECO:0007669"/>
    <property type="project" value="UniProtKB-KW"/>
</dbReference>
<dbReference type="KEGG" id="hhw:NCTC503_00537"/>
<feature type="binding site" evidence="18">
    <location>
        <begin position="106"/>
        <end position="110"/>
    </location>
    <ligand>
        <name>NAD(+)</name>
        <dbReference type="ChEBI" id="CHEBI:57540"/>
    </ligand>
</feature>
<comment type="catalytic activity">
    <reaction evidence="1 18">
        <text>7-phospho-2-dehydro-3-deoxy-D-arabino-heptonate = 3-dehydroquinate + phosphate</text>
        <dbReference type="Rhea" id="RHEA:21968"/>
        <dbReference type="ChEBI" id="CHEBI:32364"/>
        <dbReference type="ChEBI" id="CHEBI:43474"/>
        <dbReference type="ChEBI" id="CHEBI:58394"/>
        <dbReference type="EC" id="4.2.3.4"/>
    </reaction>
</comment>
<keyword evidence="10 18" id="KW-0028">Amino-acid biosynthesis</keyword>
<dbReference type="FunFam" id="3.40.50.1970:FF:000007">
    <property type="entry name" value="Pentafunctional AROM polypeptide"/>
    <property type="match status" value="1"/>
</dbReference>
<keyword evidence="11 18" id="KW-0479">Metal-binding</keyword>
<dbReference type="CDD" id="cd08195">
    <property type="entry name" value="DHQS"/>
    <property type="match status" value="1"/>
</dbReference>
<dbReference type="EMBL" id="LR590481">
    <property type="protein sequence ID" value="VTQ84422.1"/>
    <property type="molecule type" value="Genomic_DNA"/>
</dbReference>
<evidence type="ECO:0000256" key="18">
    <source>
        <dbReference type="HAMAP-Rule" id="MF_00110"/>
    </source>
</evidence>
<evidence type="ECO:0000256" key="15">
    <source>
        <dbReference type="ARBA" id="ARBA00023141"/>
    </source>
</evidence>
<dbReference type="Proteomes" id="UP000308489">
    <property type="component" value="Chromosome 1"/>
</dbReference>
<name>A0A4U9QZX7_HATHI</name>
<dbReference type="Gene3D" id="1.20.1090.10">
    <property type="entry name" value="Dehydroquinate synthase-like - alpha domain"/>
    <property type="match status" value="1"/>
</dbReference>
<protein>
    <recommendedName>
        <fullName evidence="8 18">3-dehydroquinate synthase</fullName>
        <shortName evidence="18">DHQS</shortName>
        <ecNumber evidence="7 18">4.2.3.4</ecNumber>
    </recommendedName>
</protein>
<evidence type="ECO:0000256" key="14">
    <source>
        <dbReference type="ARBA" id="ARBA00023027"/>
    </source>
</evidence>
<evidence type="ECO:0000256" key="1">
    <source>
        <dbReference type="ARBA" id="ARBA00001393"/>
    </source>
</evidence>
<comment type="cofactor">
    <cofactor evidence="2 18">
        <name>NAD(+)</name>
        <dbReference type="ChEBI" id="CHEBI:57540"/>
    </cofactor>
</comment>
<feature type="domain" description="3-dehydroquinate synthase N-terminal" evidence="19">
    <location>
        <begin position="68"/>
        <end position="179"/>
    </location>
</feature>
<dbReference type="PANTHER" id="PTHR43622">
    <property type="entry name" value="3-DEHYDROQUINATE SYNTHASE"/>
    <property type="match status" value="1"/>
</dbReference>
<comment type="subcellular location">
    <subcellularLocation>
        <location evidence="4 18">Cytoplasm</location>
    </subcellularLocation>
</comment>
<feature type="binding site" evidence="18">
    <location>
        <begin position="130"/>
        <end position="131"/>
    </location>
    <ligand>
        <name>NAD(+)</name>
        <dbReference type="ChEBI" id="CHEBI:57540"/>
    </ligand>
</feature>
<evidence type="ECO:0000259" key="19">
    <source>
        <dbReference type="Pfam" id="PF01761"/>
    </source>
</evidence>
<evidence type="ECO:0000256" key="4">
    <source>
        <dbReference type="ARBA" id="ARBA00004496"/>
    </source>
</evidence>
<comment type="pathway">
    <text evidence="5 18">Metabolic intermediate biosynthesis; chorismate biosynthesis; chorismate from D-erythrose 4-phosphate and phosphoenolpyruvate: step 2/7.</text>
</comment>
<dbReference type="InterPro" id="IPR050071">
    <property type="entry name" value="Dehydroquinate_synthase"/>
</dbReference>
<keyword evidence="16 18" id="KW-0456">Lyase</keyword>
<dbReference type="SUPFAM" id="SSF56796">
    <property type="entry name" value="Dehydroquinate synthase-like"/>
    <property type="match status" value="1"/>
</dbReference>
<dbReference type="RefSeq" id="WP_138209317.1">
    <property type="nucleotide sequence ID" value="NZ_CBCRUQ010000009.1"/>
</dbReference>
<dbReference type="InterPro" id="IPR030960">
    <property type="entry name" value="DHQS/DOIS_N"/>
</dbReference>
<keyword evidence="9 18" id="KW-0963">Cytoplasm</keyword>
<evidence type="ECO:0000259" key="20">
    <source>
        <dbReference type="Pfam" id="PF24621"/>
    </source>
</evidence>
<evidence type="ECO:0000256" key="7">
    <source>
        <dbReference type="ARBA" id="ARBA00013031"/>
    </source>
</evidence>